<evidence type="ECO:0000256" key="3">
    <source>
        <dbReference type="ARBA" id="ARBA00022741"/>
    </source>
</evidence>
<protein>
    <submittedName>
        <fullName evidence="10">Protein kinase domain-containing protein</fullName>
    </submittedName>
</protein>
<dbReference type="CDD" id="cd00180">
    <property type="entry name" value="PKc"/>
    <property type="match status" value="1"/>
</dbReference>
<dbReference type="eggNOG" id="KOG1164">
    <property type="taxonomic scope" value="Eukaryota"/>
</dbReference>
<keyword evidence="5 6" id="KW-0067">ATP-binding</keyword>
<evidence type="ECO:0000313" key="10">
    <source>
        <dbReference type="WBParaSite" id="Csp11.Scaffold630.g18108.t1"/>
    </source>
</evidence>
<dbReference type="Gene3D" id="3.30.200.20">
    <property type="entry name" value="Phosphorylase Kinase, domain 1"/>
    <property type="match status" value="1"/>
</dbReference>
<keyword evidence="2" id="KW-0808">Transferase</keyword>
<dbReference type="AlphaFoldDB" id="A0A1I7UPQ3"/>
<evidence type="ECO:0000256" key="6">
    <source>
        <dbReference type="PROSITE-ProRule" id="PRU10141"/>
    </source>
</evidence>
<dbReference type="InterPro" id="IPR050494">
    <property type="entry name" value="Ser_Thr_dual-spec_kinase"/>
</dbReference>
<sequence>MSAYQNVTQRARGGRVQPVVLSNHYRLIREIGRGAYGSVHLAADITVTPEEMCVVKMFQRREEVLKSAQVEYTTLSALKNHRGVVTLLGDLDLDDVYCLVLSRERMNLLTLAGKTEKGKLGTKAITKIVYDVCTTLEYIHSQNYIHRDIKPENLMLGSDLNATIQIKLIDFGVAKYFRKRFDITKRDNMYTNCFYSSGRMSAGMAATPRDDIVMMLFSVMKVQMEVMPLDRSNIERSRADRLLFETKWHRDHYHLPPNLYHLAASIFAGGPSFYPNYNAIKETIKKAYPRFDPSTDILRFDSQQNGTIIIS</sequence>
<comment type="similarity">
    <text evidence="7">Belongs to the protein kinase superfamily.</text>
</comment>
<feature type="binding site" evidence="6">
    <location>
        <position position="56"/>
    </location>
    <ligand>
        <name>ATP</name>
        <dbReference type="ChEBI" id="CHEBI:30616"/>
    </ligand>
</feature>
<keyword evidence="4" id="KW-0418">Kinase</keyword>
<organism evidence="9 10">
    <name type="scientific">Caenorhabditis tropicalis</name>
    <dbReference type="NCBI Taxonomy" id="1561998"/>
    <lineage>
        <taxon>Eukaryota</taxon>
        <taxon>Metazoa</taxon>
        <taxon>Ecdysozoa</taxon>
        <taxon>Nematoda</taxon>
        <taxon>Chromadorea</taxon>
        <taxon>Rhabditida</taxon>
        <taxon>Rhabditina</taxon>
        <taxon>Rhabditomorpha</taxon>
        <taxon>Rhabditoidea</taxon>
        <taxon>Rhabditidae</taxon>
        <taxon>Peloderinae</taxon>
        <taxon>Caenorhabditis</taxon>
    </lineage>
</organism>
<evidence type="ECO:0000256" key="4">
    <source>
        <dbReference type="ARBA" id="ARBA00022777"/>
    </source>
</evidence>
<dbReference type="Gene3D" id="1.10.510.10">
    <property type="entry name" value="Transferase(Phosphotransferase) domain 1"/>
    <property type="match status" value="1"/>
</dbReference>
<dbReference type="InterPro" id="IPR000719">
    <property type="entry name" value="Prot_kinase_dom"/>
</dbReference>
<dbReference type="Pfam" id="PF00069">
    <property type="entry name" value="Pkinase"/>
    <property type="match status" value="1"/>
</dbReference>
<feature type="domain" description="Protein kinase" evidence="8">
    <location>
        <begin position="25"/>
        <end position="291"/>
    </location>
</feature>
<dbReference type="GO" id="GO:0005524">
    <property type="term" value="F:ATP binding"/>
    <property type="evidence" value="ECO:0007669"/>
    <property type="project" value="UniProtKB-UniRule"/>
</dbReference>
<evidence type="ECO:0000256" key="7">
    <source>
        <dbReference type="RuleBase" id="RU000304"/>
    </source>
</evidence>
<dbReference type="STRING" id="1561998.A0A1I7UPQ3"/>
<dbReference type="InterPro" id="IPR008271">
    <property type="entry name" value="Ser/Thr_kinase_AS"/>
</dbReference>
<dbReference type="PROSITE" id="PS00108">
    <property type="entry name" value="PROTEIN_KINASE_ST"/>
    <property type="match status" value="1"/>
</dbReference>
<name>A0A1I7UPQ3_9PELO</name>
<accession>A0A1I7UPQ3</accession>
<evidence type="ECO:0000256" key="5">
    <source>
        <dbReference type="ARBA" id="ARBA00022840"/>
    </source>
</evidence>
<evidence type="ECO:0000256" key="1">
    <source>
        <dbReference type="ARBA" id="ARBA00022527"/>
    </source>
</evidence>
<dbReference type="PANTHER" id="PTHR24058">
    <property type="entry name" value="DUAL SPECIFICITY PROTEIN KINASE"/>
    <property type="match status" value="1"/>
</dbReference>
<dbReference type="SMART" id="SM00220">
    <property type="entry name" value="S_TKc"/>
    <property type="match status" value="1"/>
</dbReference>
<evidence type="ECO:0000259" key="8">
    <source>
        <dbReference type="PROSITE" id="PS50011"/>
    </source>
</evidence>
<dbReference type="InterPro" id="IPR011009">
    <property type="entry name" value="Kinase-like_dom_sf"/>
</dbReference>
<reference evidence="10" key="1">
    <citation type="submission" date="2016-11" db="UniProtKB">
        <authorList>
            <consortium name="WormBaseParasite"/>
        </authorList>
    </citation>
    <scope>IDENTIFICATION</scope>
</reference>
<keyword evidence="1 7" id="KW-0723">Serine/threonine-protein kinase</keyword>
<dbReference type="InterPro" id="IPR017441">
    <property type="entry name" value="Protein_kinase_ATP_BS"/>
</dbReference>
<evidence type="ECO:0000313" key="9">
    <source>
        <dbReference type="Proteomes" id="UP000095282"/>
    </source>
</evidence>
<keyword evidence="3 6" id="KW-0547">Nucleotide-binding</keyword>
<dbReference type="WBParaSite" id="Csp11.Scaffold630.g18108.t1">
    <property type="protein sequence ID" value="Csp11.Scaffold630.g18108.t1"/>
    <property type="gene ID" value="Csp11.Scaffold630.g18108"/>
</dbReference>
<dbReference type="PROSITE" id="PS50011">
    <property type="entry name" value="PROTEIN_KINASE_DOM"/>
    <property type="match status" value="1"/>
</dbReference>
<keyword evidence="9" id="KW-1185">Reference proteome</keyword>
<evidence type="ECO:0000256" key="2">
    <source>
        <dbReference type="ARBA" id="ARBA00022679"/>
    </source>
</evidence>
<proteinExistence type="inferred from homology"/>
<dbReference type="PROSITE" id="PS00107">
    <property type="entry name" value="PROTEIN_KINASE_ATP"/>
    <property type="match status" value="1"/>
</dbReference>
<dbReference type="GO" id="GO:0004674">
    <property type="term" value="F:protein serine/threonine kinase activity"/>
    <property type="evidence" value="ECO:0007669"/>
    <property type="project" value="UniProtKB-KW"/>
</dbReference>
<dbReference type="SUPFAM" id="SSF56112">
    <property type="entry name" value="Protein kinase-like (PK-like)"/>
    <property type="match status" value="1"/>
</dbReference>
<dbReference type="Proteomes" id="UP000095282">
    <property type="component" value="Unplaced"/>
</dbReference>